<proteinExistence type="predicted"/>
<dbReference type="InterPro" id="IPR051718">
    <property type="entry name" value="ARF_GTPase-activating"/>
</dbReference>
<gene>
    <name evidence="4" type="ORF">C6P40_003615</name>
</gene>
<dbReference type="CDD" id="cd08204">
    <property type="entry name" value="ArfGap"/>
    <property type="match status" value="1"/>
</dbReference>
<organism evidence="4 5">
    <name type="scientific">Pichia californica</name>
    <dbReference type="NCBI Taxonomy" id="460514"/>
    <lineage>
        <taxon>Eukaryota</taxon>
        <taxon>Fungi</taxon>
        <taxon>Dikarya</taxon>
        <taxon>Ascomycota</taxon>
        <taxon>Saccharomycotina</taxon>
        <taxon>Pichiomycetes</taxon>
        <taxon>Pichiales</taxon>
        <taxon>Pichiaceae</taxon>
        <taxon>Pichia</taxon>
    </lineage>
</organism>
<feature type="domain" description="Arf-GAP" evidence="3">
    <location>
        <begin position="10"/>
        <end position="115"/>
    </location>
</feature>
<feature type="region of interest" description="Disordered" evidence="2">
    <location>
        <begin position="164"/>
        <end position="290"/>
    </location>
</feature>
<feature type="compositionally biased region" description="Low complexity" evidence="2">
    <location>
        <begin position="257"/>
        <end position="271"/>
    </location>
</feature>
<evidence type="ECO:0000256" key="1">
    <source>
        <dbReference type="PROSITE-ProRule" id="PRU00288"/>
    </source>
</evidence>
<dbReference type="Gene3D" id="1.10.8.10">
    <property type="entry name" value="DNA helicase RuvA subunit, C-terminal domain"/>
    <property type="match status" value="1"/>
</dbReference>
<dbReference type="PRINTS" id="PR00405">
    <property type="entry name" value="REVINTRACTNG"/>
</dbReference>
<accession>A0A9P6WIG7</accession>
<feature type="compositionally biased region" description="Low complexity" evidence="2">
    <location>
        <begin position="195"/>
        <end position="211"/>
    </location>
</feature>
<feature type="compositionally biased region" description="Low complexity" evidence="2">
    <location>
        <begin position="334"/>
        <end position="352"/>
    </location>
</feature>
<keyword evidence="1" id="KW-0862">Zinc</keyword>
<dbReference type="SMART" id="SM00105">
    <property type="entry name" value="ArfGap"/>
    <property type="match status" value="1"/>
</dbReference>
<dbReference type="Pfam" id="PF01412">
    <property type="entry name" value="ArfGap"/>
    <property type="match status" value="1"/>
</dbReference>
<keyword evidence="5" id="KW-1185">Reference proteome</keyword>
<name>A0A9P6WIG7_9ASCO</name>
<keyword evidence="1" id="KW-0863">Zinc-finger</keyword>
<feature type="region of interest" description="Disordered" evidence="2">
    <location>
        <begin position="332"/>
        <end position="359"/>
    </location>
</feature>
<evidence type="ECO:0000313" key="4">
    <source>
        <dbReference type="EMBL" id="KAG0686668.1"/>
    </source>
</evidence>
<dbReference type="SUPFAM" id="SSF46934">
    <property type="entry name" value="UBA-like"/>
    <property type="match status" value="1"/>
</dbReference>
<protein>
    <recommendedName>
        <fullName evidence="3">Arf-GAP domain-containing protein</fullName>
    </recommendedName>
</protein>
<dbReference type="SUPFAM" id="SSF57863">
    <property type="entry name" value="ArfGap/RecO-like zinc finger"/>
    <property type="match status" value="1"/>
</dbReference>
<dbReference type="AlphaFoldDB" id="A0A9P6WIG7"/>
<keyword evidence="1" id="KW-0479">Metal-binding</keyword>
<feature type="compositionally biased region" description="Polar residues" evidence="2">
    <location>
        <begin position="466"/>
        <end position="492"/>
    </location>
</feature>
<dbReference type="Gene3D" id="1.10.220.150">
    <property type="entry name" value="Arf GTPase activating protein"/>
    <property type="match status" value="1"/>
</dbReference>
<sequence length="544" mass="61388">MGRSQSQQERRLLDLLNAPVNRNKCGECKENDPTWASWNLGVFLCGRCASAHRSLGPDISVVKSLSMEMWTNHELQVLGKIGNKRNNNFWNEKKVPFPYDPDDKDSLSMWLREKYTGKFRYGSVSDSDYNLSDSWGDRTDDYGFDKSSNKSNTTKSRLSSALGLNYIGPNRRREQELSNKSFFENDEQGHGYGYSGNSSSRGSMSNRSYNSEPQLTRSMRRGGDRDNSRYNSYDEYDDDDNDDHGSRSSRYNRHNSRYSSPNSANPSNYSSKQMRLSFRKPTNSEFRKYGDQNRKMKFDLGYEDEDVNVEALVLTRGNINRAIEIIKESGRKPNLANSANSGNSGNKAESSGTPLLPQRKETSGAIFDSSKAGGFNWLDDTTTAATEIVNSNSVTDNKIYQYVDPNTGAVYYIDANGQQYMDPNQQQQQQIDPYQLQQAQQQQLQQQALQQQQQMLTGFGQPTATGFGQPTATGFGQPSATGFGQPTATGFGQPTGIAGREPTLNELAQQQQQQQLLQQQQLMQQQQIIQQQQKFQQPNYFGGF</sequence>
<dbReference type="GO" id="GO:0008270">
    <property type="term" value="F:zinc ion binding"/>
    <property type="evidence" value="ECO:0007669"/>
    <property type="project" value="UniProtKB-KW"/>
</dbReference>
<evidence type="ECO:0000313" key="5">
    <source>
        <dbReference type="Proteomes" id="UP000697127"/>
    </source>
</evidence>
<dbReference type="InterPro" id="IPR001164">
    <property type="entry name" value="ArfGAP_dom"/>
</dbReference>
<dbReference type="PANTHER" id="PTHR45705:SF1">
    <property type="entry name" value="FI20236P1"/>
    <property type="match status" value="1"/>
</dbReference>
<dbReference type="PANTHER" id="PTHR45705">
    <property type="entry name" value="FI20236P1"/>
    <property type="match status" value="1"/>
</dbReference>
<evidence type="ECO:0000256" key="2">
    <source>
        <dbReference type="SAM" id="MobiDB-lite"/>
    </source>
</evidence>
<comment type="caution">
    <text evidence="4">The sequence shown here is derived from an EMBL/GenBank/DDBJ whole genome shotgun (WGS) entry which is preliminary data.</text>
</comment>
<feature type="region of interest" description="Disordered" evidence="2">
    <location>
        <begin position="466"/>
        <end position="499"/>
    </location>
</feature>
<dbReference type="PROSITE" id="PS50115">
    <property type="entry name" value="ARFGAP"/>
    <property type="match status" value="1"/>
</dbReference>
<dbReference type="InterPro" id="IPR037278">
    <property type="entry name" value="ARFGAP/RecO"/>
</dbReference>
<dbReference type="Proteomes" id="UP000697127">
    <property type="component" value="Unassembled WGS sequence"/>
</dbReference>
<dbReference type="GO" id="GO:0005737">
    <property type="term" value="C:cytoplasm"/>
    <property type="evidence" value="ECO:0007669"/>
    <property type="project" value="TreeGrafter"/>
</dbReference>
<dbReference type="EMBL" id="PUHW01000412">
    <property type="protein sequence ID" value="KAG0686668.1"/>
    <property type="molecule type" value="Genomic_DNA"/>
</dbReference>
<evidence type="ECO:0000259" key="3">
    <source>
        <dbReference type="PROSITE" id="PS50115"/>
    </source>
</evidence>
<dbReference type="InterPro" id="IPR038508">
    <property type="entry name" value="ArfGAP_dom_sf"/>
</dbReference>
<dbReference type="GO" id="GO:0005096">
    <property type="term" value="F:GTPase activator activity"/>
    <property type="evidence" value="ECO:0007669"/>
    <property type="project" value="InterPro"/>
</dbReference>
<reference evidence="4" key="1">
    <citation type="submission" date="2020-11" db="EMBL/GenBank/DDBJ databases">
        <title>Kefir isolates.</title>
        <authorList>
            <person name="Marcisauskas S."/>
            <person name="Kim Y."/>
            <person name="Blasche S."/>
        </authorList>
    </citation>
    <scope>NUCLEOTIDE SEQUENCE</scope>
    <source>
        <strain evidence="4">Olga-1</strain>
    </source>
</reference>
<dbReference type="InterPro" id="IPR009060">
    <property type="entry name" value="UBA-like_sf"/>
</dbReference>